<evidence type="ECO:0000313" key="2">
    <source>
        <dbReference type="Proteomes" id="UP001148662"/>
    </source>
</evidence>
<gene>
    <name evidence="1" type="ORF">NM688_g901</name>
</gene>
<sequence>MLALNDLVGVEAALKASPDNMPKPTLFSKEFSLADRVAVVTGAYGGLGLETALALVEAGARVVYCIGRSPDPPSRWKKVQEYAARMAGKLGEGRMEYVVADVTDKHRIENLAEEIGDKEGRLDICVTSHGVPPLPFECLDCPAEEFQKVLNTNMTGALYTAQAFGKQMIRFGRGGSIVFITSIAGSRVVRVIIPSVPNKPAN</sequence>
<proteinExistence type="predicted"/>
<accession>A0ACC1TD70</accession>
<protein>
    <submittedName>
        <fullName evidence="1">Uncharacterized protein</fullName>
    </submittedName>
</protein>
<evidence type="ECO:0000313" key="1">
    <source>
        <dbReference type="EMBL" id="KAJ3558482.1"/>
    </source>
</evidence>
<comment type="caution">
    <text evidence="1">The sequence shown here is derived from an EMBL/GenBank/DDBJ whole genome shotgun (WGS) entry which is preliminary data.</text>
</comment>
<reference evidence="1" key="1">
    <citation type="submission" date="2022-07" db="EMBL/GenBank/DDBJ databases">
        <title>Genome Sequence of Phlebia brevispora.</title>
        <authorList>
            <person name="Buettner E."/>
        </authorList>
    </citation>
    <scope>NUCLEOTIDE SEQUENCE</scope>
    <source>
        <strain evidence="1">MPL23</strain>
    </source>
</reference>
<dbReference type="Proteomes" id="UP001148662">
    <property type="component" value="Unassembled WGS sequence"/>
</dbReference>
<keyword evidence="2" id="KW-1185">Reference proteome</keyword>
<name>A0ACC1TD70_9APHY</name>
<organism evidence="1 2">
    <name type="scientific">Phlebia brevispora</name>
    <dbReference type="NCBI Taxonomy" id="194682"/>
    <lineage>
        <taxon>Eukaryota</taxon>
        <taxon>Fungi</taxon>
        <taxon>Dikarya</taxon>
        <taxon>Basidiomycota</taxon>
        <taxon>Agaricomycotina</taxon>
        <taxon>Agaricomycetes</taxon>
        <taxon>Polyporales</taxon>
        <taxon>Meruliaceae</taxon>
        <taxon>Phlebia</taxon>
    </lineage>
</organism>
<dbReference type="EMBL" id="JANHOG010000086">
    <property type="protein sequence ID" value="KAJ3558482.1"/>
    <property type="molecule type" value="Genomic_DNA"/>
</dbReference>